<keyword evidence="5" id="KW-1185">Reference proteome</keyword>
<dbReference type="AlphaFoldDB" id="A0A7C9MSN6"/>
<accession>A0A7C9MSN6</accession>
<dbReference type="SUPFAM" id="SSF47090">
    <property type="entry name" value="PGBD-like"/>
    <property type="match status" value="2"/>
</dbReference>
<name>A0A7C9MSN6_9RHOB</name>
<evidence type="ECO:0000313" key="5">
    <source>
        <dbReference type="Proteomes" id="UP000480350"/>
    </source>
</evidence>
<evidence type="ECO:0000313" key="4">
    <source>
        <dbReference type="EMBL" id="MXQ09477.1"/>
    </source>
</evidence>
<dbReference type="Pfam" id="PF01471">
    <property type="entry name" value="PG_binding_1"/>
    <property type="match status" value="2"/>
</dbReference>
<keyword evidence="1" id="KW-0175">Coiled coil</keyword>
<feature type="signal peptide" evidence="2">
    <location>
        <begin position="1"/>
        <end position="22"/>
    </location>
</feature>
<feature type="domain" description="Peptidoglycan binding-like" evidence="3">
    <location>
        <begin position="496"/>
        <end position="548"/>
    </location>
</feature>
<dbReference type="Proteomes" id="UP000480350">
    <property type="component" value="Unassembled WGS sequence"/>
</dbReference>
<reference evidence="4 5" key="1">
    <citation type="submission" date="2019-12" db="EMBL/GenBank/DDBJ databases">
        <authorList>
            <person name="Lee S.D."/>
        </authorList>
    </citation>
    <scope>NUCLEOTIDE SEQUENCE [LARGE SCALE GENOMIC DNA]</scope>
    <source>
        <strain evidence="4 5">GH1-50</strain>
    </source>
</reference>
<organism evidence="4 5">
    <name type="scientific">Kangsaoukella pontilimi</name>
    <dbReference type="NCBI Taxonomy" id="2691042"/>
    <lineage>
        <taxon>Bacteria</taxon>
        <taxon>Pseudomonadati</taxon>
        <taxon>Pseudomonadota</taxon>
        <taxon>Alphaproteobacteria</taxon>
        <taxon>Rhodobacterales</taxon>
        <taxon>Paracoccaceae</taxon>
        <taxon>Kangsaoukella</taxon>
    </lineage>
</organism>
<dbReference type="RefSeq" id="WP_160765399.1">
    <property type="nucleotide sequence ID" value="NZ_WUPT01000003.1"/>
</dbReference>
<gene>
    <name evidence="4" type="ORF">GQ651_16645</name>
</gene>
<feature type="chain" id="PRO_5028827125" evidence="2">
    <location>
        <begin position="23"/>
        <end position="560"/>
    </location>
</feature>
<feature type="domain" description="Peptidoglycan binding-like" evidence="3">
    <location>
        <begin position="300"/>
        <end position="355"/>
    </location>
</feature>
<evidence type="ECO:0000259" key="3">
    <source>
        <dbReference type="Pfam" id="PF01471"/>
    </source>
</evidence>
<dbReference type="Gene3D" id="1.10.101.10">
    <property type="entry name" value="PGBD-like superfamily/PGBD"/>
    <property type="match status" value="2"/>
</dbReference>
<reference evidence="4 5" key="2">
    <citation type="submission" date="2020-03" db="EMBL/GenBank/DDBJ databases">
        <title>Kangsaoukella pontilimi gen. nov., sp. nov., a new member of the family Rhodobacteraceae isolated from a tidal mudflat.</title>
        <authorList>
            <person name="Kim I.S."/>
        </authorList>
    </citation>
    <scope>NUCLEOTIDE SEQUENCE [LARGE SCALE GENOMIC DNA]</scope>
    <source>
        <strain evidence="4 5">GH1-50</strain>
    </source>
</reference>
<dbReference type="InterPro" id="IPR036366">
    <property type="entry name" value="PGBDSf"/>
</dbReference>
<comment type="caution">
    <text evidence="4">The sequence shown here is derived from an EMBL/GenBank/DDBJ whole genome shotgun (WGS) entry which is preliminary data.</text>
</comment>
<dbReference type="InterPro" id="IPR002477">
    <property type="entry name" value="Peptidoglycan-bd-like"/>
</dbReference>
<sequence>MKYGLTASAALCLVLGLPFAAAADPLALVLANEDYRRASDVRRGDEPADATGRLAAAGVTVLSLADGNRDETLSALSEFGQMASAADRLLVVLSGRFVASSTETYFLPTDTGPEPLATLPGASLPLSTVMAYLAEKPGQALLILATDGTAGDFGPLLSIGTGALDIPQGVTVLEGTPRDVARFLSGPLARPGAALDTIAEDADLTVSGFLADGQAFLTEVARPRPEPPAPAPEPDADQTRADIRAWREADAAGTAEAYRTYLDAFPDGQFRIMAETRIDALVDTPEARAEREEAALDLSRDARREIQRDLSLLDYNTRGIDGIFGRGTRGAIGAWQEANGLDATGFLTRDQITRLDAQAERRAVELEIEAERRRQEQLAADRAFWQETGAAGDEAGLTAYLERFPDGEFAEEARAELDRIEQSKRANASALDRQLWDEARSQDSPQAYRDYLEVQPDGAFRAEAEARIRELESAAAQSDTQRRAAAEEQALNLSAQSRRLIEQRLASLDLRPGSVDGVFDDDTRRALRRYQAARNLPETGYLSEAVVVQLLADSVRSIFR</sequence>
<feature type="coiled-coil region" evidence="1">
    <location>
        <begin position="354"/>
        <end position="381"/>
    </location>
</feature>
<protein>
    <submittedName>
        <fullName evidence="4">Peptidoglycan-binding protein</fullName>
    </submittedName>
</protein>
<dbReference type="Gene3D" id="3.40.50.1460">
    <property type="match status" value="1"/>
</dbReference>
<proteinExistence type="predicted"/>
<dbReference type="EMBL" id="WUPT01000003">
    <property type="protein sequence ID" value="MXQ09477.1"/>
    <property type="molecule type" value="Genomic_DNA"/>
</dbReference>
<feature type="coiled-coil region" evidence="1">
    <location>
        <begin position="461"/>
        <end position="503"/>
    </location>
</feature>
<dbReference type="InterPro" id="IPR036365">
    <property type="entry name" value="PGBD-like_sf"/>
</dbReference>
<keyword evidence="2" id="KW-0732">Signal</keyword>
<evidence type="ECO:0000256" key="1">
    <source>
        <dbReference type="SAM" id="Coils"/>
    </source>
</evidence>
<evidence type="ECO:0000256" key="2">
    <source>
        <dbReference type="SAM" id="SignalP"/>
    </source>
</evidence>